<dbReference type="Pfam" id="PF01420">
    <property type="entry name" value="Methylase_S"/>
    <property type="match status" value="2"/>
</dbReference>
<keyword evidence="3" id="KW-0238">DNA-binding</keyword>
<dbReference type="GO" id="GO:0009307">
    <property type="term" value="P:DNA restriction-modification system"/>
    <property type="evidence" value="ECO:0007669"/>
    <property type="project" value="UniProtKB-KW"/>
</dbReference>
<comment type="caution">
    <text evidence="5">The sequence shown here is derived from an EMBL/GenBank/DDBJ whole genome shotgun (WGS) entry which is preliminary data.</text>
</comment>
<dbReference type="SUPFAM" id="SSF116734">
    <property type="entry name" value="DNA methylase specificity domain"/>
    <property type="match status" value="2"/>
</dbReference>
<protein>
    <submittedName>
        <fullName evidence="5">Restriction endonuclease subunit S</fullName>
    </submittedName>
</protein>
<dbReference type="PANTHER" id="PTHR30408:SF13">
    <property type="entry name" value="TYPE I RESTRICTION ENZYME HINDI SPECIFICITY SUBUNIT"/>
    <property type="match status" value="1"/>
</dbReference>
<dbReference type="Gene3D" id="3.90.220.20">
    <property type="entry name" value="DNA methylase specificity domains"/>
    <property type="match status" value="2"/>
</dbReference>
<evidence type="ECO:0000313" key="5">
    <source>
        <dbReference type="EMBL" id="RDB36877.1"/>
    </source>
</evidence>
<dbReference type="InterPro" id="IPR052021">
    <property type="entry name" value="Type-I_RS_S_subunit"/>
</dbReference>
<gene>
    <name evidence="5" type="ORF">DCC88_02885</name>
</gene>
<evidence type="ECO:0000256" key="2">
    <source>
        <dbReference type="ARBA" id="ARBA00022747"/>
    </source>
</evidence>
<proteinExistence type="inferred from homology"/>
<dbReference type="Proteomes" id="UP000253934">
    <property type="component" value="Unassembled WGS sequence"/>
</dbReference>
<evidence type="ECO:0000256" key="1">
    <source>
        <dbReference type="ARBA" id="ARBA00010923"/>
    </source>
</evidence>
<evidence type="ECO:0000259" key="4">
    <source>
        <dbReference type="Pfam" id="PF01420"/>
    </source>
</evidence>
<reference evidence="5" key="1">
    <citation type="submission" date="2018-04" db="EMBL/GenBank/DDBJ databases">
        <title>Draft genome sequence of the Candidatus Spirobacillus cienkowskii, a pathogen of freshwater Daphnia species, reconstructed from hemolymph metagenomic reads.</title>
        <authorList>
            <person name="Bresciani L."/>
            <person name="Lemos L.N."/>
            <person name="Wale N."/>
            <person name="Lin J.Y."/>
            <person name="Fernandes G.R."/>
            <person name="Duffy M.A."/>
            <person name="Rodrigues J.M."/>
        </authorList>
    </citation>
    <scope>NUCLEOTIDE SEQUENCE [LARGE SCALE GENOMIC DNA]</scope>
    <source>
        <strain evidence="5">Binning01</strain>
    </source>
</reference>
<feature type="domain" description="Type I restriction modification DNA specificity" evidence="4">
    <location>
        <begin position="11"/>
        <end position="186"/>
    </location>
</feature>
<dbReference type="REBASE" id="292749">
    <property type="entry name" value="S.Sci01ORF2890P"/>
</dbReference>
<keyword evidence="5" id="KW-0255">Endonuclease</keyword>
<dbReference type="InterPro" id="IPR000055">
    <property type="entry name" value="Restrct_endonuc_typeI_TRD"/>
</dbReference>
<keyword evidence="2" id="KW-0680">Restriction system</keyword>
<keyword evidence="6" id="KW-1185">Reference proteome</keyword>
<dbReference type="AlphaFoldDB" id="A0A369KVN2"/>
<sequence length="452" mass="51453">MNLTDWNDRMKLSQVVVKVNTGADAIKRAPIVEENTGIKCLRIGDVSQKKKFSQWGFTKVTNDVYEKFQLKTGDIIIARTGNTIGVNTYIESELPAVFNNGLIRIKVDDKKVIPRYFYYIMQTEKFKNHINSICFGTSTQPNMQIDDLLLYETEIPSLRIQNEAVNILKSIDDKIDLNNQMNETLESMAKAIFKEWFIDFGPVRAKAEGRRPFGMDNETAALFPDSFEDSELGPIPKGWRVKTLGEVVNCFDSKRIPLSSSEREKRKGIFPYYGASSLMGYVDDFIFDGVHILMGEDGSVINQDGSPVLQYVWGKFWVNNHAHVLTAKDISNEHLFLFLKHTVVTPFITGAVQPKLNQGNMNRILFIKALPEIDAIFSKNIESLFAQIRSNRDENIYLCELRDLLLPKLISGEISLSNKEKEISPTSNETTTHIPVQQKIYAYAKNEEKLNV</sequence>
<dbReference type="GO" id="GO:0003677">
    <property type="term" value="F:DNA binding"/>
    <property type="evidence" value="ECO:0007669"/>
    <property type="project" value="UniProtKB-KW"/>
</dbReference>
<dbReference type="InterPro" id="IPR044946">
    <property type="entry name" value="Restrct_endonuc_typeI_TRD_sf"/>
</dbReference>
<dbReference type="EMBL" id="QOVW01000020">
    <property type="protein sequence ID" value="RDB36877.1"/>
    <property type="molecule type" value="Genomic_DNA"/>
</dbReference>
<name>A0A369KVN2_9BACT</name>
<accession>A0A369KVN2</accession>
<keyword evidence="5" id="KW-0540">Nuclease</keyword>
<keyword evidence="5" id="KW-0378">Hydrolase</keyword>
<comment type="similarity">
    <text evidence="1">Belongs to the type-I restriction system S methylase family.</text>
</comment>
<dbReference type="GO" id="GO:0004519">
    <property type="term" value="F:endonuclease activity"/>
    <property type="evidence" value="ECO:0007669"/>
    <property type="project" value="UniProtKB-KW"/>
</dbReference>
<feature type="domain" description="Type I restriction modification DNA specificity" evidence="4">
    <location>
        <begin position="236"/>
        <end position="364"/>
    </location>
</feature>
<organism evidence="5 6">
    <name type="scientific">Spirobacillus cienkowskii</name>
    <dbReference type="NCBI Taxonomy" id="495820"/>
    <lineage>
        <taxon>Bacteria</taxon>
        <taxon>Pseudomonadati</taxon>
        <taxon>Bdellovibrionota</taxon>
        <taxon>Oligoflexia</taxon>
        <taxon>Silvanigrellales</taxon>
        <taxon>Spirobacillus</taxon>
    </lineage>
</organism>
<evidence type="ECO:0000313" key="6">
    <source>
        <dbReference type="Proteomes" id="UP000253934"/>
    </source>
</evidence>
<dbReference type="PANTHER" id="PTHR30408">
    <property type="entry name" value="TYPE-1 RESTRICTION ENZYME ECOKI SPECIFICITY PROTEIN"/>
    <property type="match status" value="1"/>
</dbReference>
<dbReference type="CDD" id="cd17262">
    <property type="entry name" value="RMtype1_S_Aco12261I-TRD2-CR2"/>
    <property type="match status" value="1"/>
</dbReference>
<evidence type="ECO:0000256" key="3">
    <source>
        <dbReference type="ARBA" id="ARBA00023125"/>
    </source>
</evidence>